<evidence type="ECO:0000256" key="3">
    <source>
        <dbReference type="ARBA" id="ARBA00022692"/>
    </source>
</evidence>
<keyword evidence="4 8" id="KW-1133">Transmembrane helix</keyword>
<organism evidence="10 11">
    <name type="scientific">Macrophomina phaseolina</name>
    <dbReference type="NCBI Taxonomy" id="35725"/>
    <lineage>
        <taxon>Eukaryota</taxon>
        <taxon>Fungi</taxon>
        <taxon>Dikarya</taxon>
        <taxon>Ascomycota</taxon>
        <taxon>Pezizomycotina</taxon>
        <taxon>Dothideomycetes</taxon>
        <taxon>Dothideomycetes incertae sedis</taxon>
        <taxon>Botryosphaeriales</taxon>
        <taxon>Botryosphaeriaceae</taxon>
        <taxon>Macrophomina</taxon>
    </lineage>
</organism>
<feature type="transmembrane region" description="Helical" evidence="8">
    <location>
        <begin position="77"/>
        <end position="99"/>
    </location>
</feature>
<dbReference type="EMBL" id="JAGTJR010000051">
    <property type="protein sequence ID" value="KAH7028272.1"/>
    <property type="molecule type" value="Genomic_DNA"/>
</dbReference>
<keyword evidence="11" id="KW-1185">Reference proteome</keyword>
<name>A0ABQ8FUK5_9PEZI</name>
<evidence type="ECO:0000256" key="2">
    <source>
        <dbReference type="ARBA" id="ARBA00022448"/>
    </source>
</evidence>
<comment type="caution">
    <text evidence="10">The sequence shown here is derived from an EMBL/GenBank/DDBJ whole genome shotgun (WGS) entry which is preliminary data.</text>
</comment>
<gene>
    <name evidence="10" type="ORF">B0J12DRAFT_355691</name>
</gene>
<proteinExistence type="predicted"/>
<feature type="transmembrane region" description="Helical" evidence="8">
    <location>
        <begin position="179"/>
        <end position="202"/>
    </location>
</feature>
<evidence type="ECO:0000256" key="6">
    <source>
        <dbReference type="ARBA" id="ARBA00023136"/>
    </source>
</evidence>
<feature type="transmembrane region" description="Helical" evidence="8">
    <location>
        <begin position="430"/>
        <end position="450"/>
    </location>
</feature>
<feature type="transmembrane region" description="Helical" evidence="8">
    <location>
        <begin position="142"/>
        <end position="164"/>
    </location>
</feature>
<feature type="region of interest" description="Disordered" evidence="7">
    <location>
        <begin position="1"/>
        <end position="40"/>
    </location>
</feature>
<feature type="transmembrane region" description="Helical" evidence="8">
    <location>
        <begin position="48"/>
        <end position="65"/>
    </location>
</feature>
<evidence type="ECO:0000259" key="9">
    <source>
        <dbReference type="Pfam" id="PF00999"/>
    </source>
</evidence>
<evidence type="ECO:0000256" key="7">
    <source>
        <dbReference type="SAM" id="MobiDB-lite"/>
    </source>
</evidence>
<dbReference type="Pfam" id="PF00999">
    <property type="entry name" value="Na_H_Exchanger"/>
    <property type="match status" value="1"/>
</dbReference>
<sequence length="897" mass="96982">MAPATRDTMSSVTSSSATPSATSSNRAPEQAGIIEGNKPTHYNPKDPITLFIIQAGIIIIFCRILHYPLQKLRQPRVIAEVIGGILLGPSVMGRIPGFTELIFPPASMPNLTLVANLGLVLFLFLVGLEIDLRFLLSNWKIALSVGLVGMALPFGLGAAISYGLYHEFRGEGGTVPIDFGVYLLFIGVAMAITAFPVLCRILTELKLLTTPVGVVVLSAGVGNDVVGWILIALCVALVNAGTGLTALWVLLVAIGYTLFVWFVVKPAFWWVLRRTRALQDGPSQGMIALTVLLTLTSAFFTGVIGIHPIFGAFIIGLTCPHEGGFAIKVTEKIEDIVGALFLPLYFAISGLNTNLGLLNTGMTWAYVICVIAVAFFAKFIGASVAARVCGLVWRESFTIGALMSCKGLVELIVLNIGLQARILSSRTFTIFVVMALVTTFATTPLTSWLYPPQYQRKIEAWKRGEIDWDTGAPIKNHGDSTDDVTYEKLESAKIQMVLVYLRLDNMSALLPLVSLFGGKRNYGKSKTHPSKPSESHEQDNAEAARPVKAHGIRLLEITDRESSVMKVSEVDEFVLHDPVVNTFRTFGYLNNLAISGEVDVVPESSFSDVLVSRSKDLSSDLVIVPWSETGNMSELSVISNDAVRGKLHASNYNDFVTSVLENAPSITAVFINEDFSGSGNKDKKLLCRLISHYSLRSNQEVKPTLPSADCTHHIFFPFFGGSDDRAAIRLVLQLAEHPDVTATLVHFEILSDYFDTAEITSAASDSAPSTGKQSTTTIAPTADKDAIFFQALRNSLPSELLERVVFDSTLTTIPISAAIDRAKTEVGQNPRNAGDLIVLGRSAAQLSAFNKERVSGVSLDDVDSSAQRCLGVVAETVVRSKVRASVLVVQGRNLGVV</sequence>
<evidence type="ECO:0000256" key="8">
    <source>
        <dbReference type="SAM" id="Phobius"/>
    </source>
</evidence>
<feature type="compositionally biased region" description="Low complexity" evidence="7">
    <location>
        <begin position="8"/>
        <end position="24"/>
    </location>
</feature>
<feature type="region of interest" description="Disordered" evidence="7">
    <location>
        <begin position="522"/>
        <end position="545"/>
    </location>
</feature>
<dbReference type="Proteomes" id="UP000774617">
    <property type="component" value="Unassembled WGS sequence"/>
</dbReference>
<dbReference type="PANTHER" id="PTHR32468:SF0">
    <property type="entry name" value="K(+)_H(+) ANTIPORTER 1"/>
    <property type="match status" value="1"/>
</dbReference>
<keyword evidence="6 8" id="KW-0472">Membrane</keyword>
<dbReference type="Gene3D" id="1.20.1530.20">
    <property type="match status" value="1"/>
</dbReference>
<evidence type="ECO:0000313" key="11">
    <source>
        <dbReference type="Proteomes" id="UP000774617"/>
    </source>
</evidence>
<accession>A0ABQ8FUK5</accession>
<protein>
    <submittedName>
        <fullName evidence="10">Sodium/hydrogen exchanger family-domain-containing protein</fullName>
    </submittedName>
</protein>
<feature type="transmembrane region" description="Helical" evidence="8">
    <location>
        <begin position="244"/>
        <end position="264"/>
    </location>
</feature>
<evidence type="ECO:0000256" key="4">
    <source>
        <dbReference type="ARBA" id="ARBA00022989"/>
    </source>
</evidence>
<evidence type="ECO:0000256" key="1">
    <source>
        <dbReference type="ARBA" id="ARBA00004141"/>
    </source>
</evidence>
<dbReference type="InterPro" id="IPR006153">
    <property type="entry name" value="Cation/H_exchanger_TM"/>
</dbReference>
<dbReference type="InterPro" id="IPR038770">
    <property type="entry name" value="Na+/solute_symporter_sf"/>
</dbReference>
<feature type="transmembrane region" description="Helical" evidence="8">
    <location>
        <begin position="214"/>
        <end position="238"/>
    </location>
</feature>
<comment type="subcellular location">
    <subcellularLocation>
        <location evidence="1">Membrane</location>
        <topology evidence="1">Multi-pass membrane protein</topology>
    </subcellularLocation>
</comment>
<evidence type="ECO:0000256" key="5">
    <source>
        <dbReference type="ARBA" id="ARBA00023065"/>
    </source>
</evidence>
<keyword evidence="3 8" id="KW-0812">Transmembrane</keyword>
<keyword evidence="5" id="KW-0406">Ion transport</keyword>
<feature type="transmembrane region" description="Helical" evidence="8">
    <location>
        <begin position="111"/>
        <end position="130"/>
    </location>
</feature>
<feature type="transmembrane region" description="Helical" evidence="8">
    <location>
        <begin position="364"/>
        <end position="385"/>
    </location>
</feature>
<keyword evidence="2" id="KW-0813">Transport</keyword>
<evidence type="ECO:0000313" key="10">
    <source>
        <dbReference type="EMBL" id="KAH7028272.1"/>
    </source>
</evidence>
<feature type="transmembrane region" description="Helical" evidence="8">
    <location>
        <begin position="285"/>
        <end position="316"/>
    </location>
</feature>
<reference evidence="10 11" key="1">
    <citation type="journal article" date="2021" name="Nat. Commun.">
        <title>Genetic determinants of endophytism in the Arabidopsis root mycobiome.</title>
        <authorList>
            <person name="Mesny F."/>
            <person name="Miyauchi S."/>
            <person name="Thiergart T."/>
            <person name="Pickel B."/>
            <person name="Atanasova L."/>
            <person name="Karlsson M."/>
            <person name="Huettel B."/>
            <person name="Barry K.W."/>
            <person name="Haridas S."/>
            <person name="Chen C."/>
            <person name="Bauer D."/>
            <person name="Andreopoulos W."/>
            <person name="Pangilinan J."/>
            <person name="LaButti K."/>
            <person name="Riley R."/>
            <person name="Lipzen A."/>
            <person name="Clum A."/>
            <person name="Drula E."/>
            <person name="Henrissat B."/>
            <person name="Kohler A."/>
            <person name="Grigoriev I.V."/>
            <person name="Martin F.M."/>
            <person name="Hacquard S."/>
        </authorList>
    </citation>
    <scope>NUCLEOTIDE SEQUENCE [LARGE SCALE GENOMIC DNA]</scope>
    <source>
        <strain evidence="10 11">MPI-SDFR-AT-0080</strain>
    </source>
</reference>
<feature type="transmembrane region" description="Helical" evidence="8">
    <location>
        <begin position="397"/>
        <end position="418"/>
    </location>
</feature>
<feature type="transmembrane region" description="Helical" evidence="8">
    <location>
        <begin position="336"/>
        <end position="357"/>
    </location>
</feature>
<feature type="domain" description="Cation/H+ exchanger transmembrane" evidence="9">
    <location>
        <begin position="58"/>
        <end position="445"/>
    </location>
</feature>
<dbReference type="InterPro" id="IPR050794">
    <property type="entry name" value="CPA2_transporter"/>
</dbReference>
<dbReference type="PANTHER" id="PTHR32468">
    <property type="entry name" value="CATION/H + ANTIPORTER"/>
    <property type="match status" value="1"/>
</dbReference>